<gene>
    <name evidence="1" type="ORF">SAMN04515666_103547</name>
</gene>
<proteinExistence type="predicted"/>
<accession>A0A1H7PQ99</accession>
<evidence type="ECO:0000313" key="2">
    <source>
        <dbReference type="Proteomes" id="UP000199664"/>
    </source>
</evidence>
<evidence type="ECO:0000313" key="1">
    <source>
        <dbReference type="EMBL" id="SEL37227.1"/>
    </source>
</evidence>
<name>A0A1H7PQ99_9HYPH</name>
<dbReference type="Proteomes" id="UP000199664">
    <property type="component" value="Unassembled WGS sequence"/>
</dbReference>
<reference evidence="2" key="1">
    <citation type="submission" date="2016-10" db="EMBL/GenBank/DDBJ databases">
        <authorList>
            <person name="Varghese N."/>
            <person name="Submissions S."/>
        </authorList>
    </citation>
    <scope>NUCLEOTIDE SEQUENCE [LARGE SCALE GENOMIC DNA]</scope>
    <source>
        <strain evidence="2">LMG 26383,CCUG 61248,R- 45681</strain>
    </source>
</reference>
<dbReference type="AlphaFoldDB" id="A0A1H7PQ99"/>
<dbReference type="RefSeq" id="WP_091833992.1">
    <property type="nucleotide sequence ID" value="NZ_FOAN01000003.1"/>
</dbReference>
<keyword evidence="2" id="KW-1185">Reference proteome</keyword>
<dbReference type="EMBL" id="FOAN01000003">
    <property type="protein sequence ID" value="SEL37227.1"/>
    <property type="molecule type" value="Genomic_DNA"/>
</dbReference>
<organism evidence="1 2">
    <name type="scientific">Bosea lupini</name>
    <dbReference type="NCBI Taxonomy" id="1036779"/>
    <lineage>
        <taxon>Bacteria</taxon>
        <taxon>Pseudomonadati</taxon>
        <taxon>Pseudomonadota</taxon>
        <taxon>Alphaproteobacteria</taxon>
        <taxon>Hyphomicrobiales</taxon>
        <taxon>Boseaceae</taxon>
        <taxon>Bosea</taxon>
    </lineage>
</organism>
<protein>
    <submittedName>
        <fullName evidence="1">Uncharacterized protein</fullName>
    </submittedName>
</protein>
<dbReference type="STRING" id="1036779.SAMN04515666_103547"/>
<sequence length="80" mass="9151">MNKIVCEHYPVEKLPEDLRIAVGTATSVRLTIETPETSTDSCTRSALRRARELVRSGQIKRVTSQEAVDRIRKLRDEWPS</sequence>
<dbReference type="OrthoDB" id="7875908at2"/>